<accession>A0A367Q252</accession>
<organism evidence="1 2">
    <name type="scientific">Nostoc minutum NIES-26</name>
    <dbReference type="NCBI Taxonomy" id="1844469"/>
    <lineage>
        <taxon>Bacteria</taxon>
        <taxon>Bacillati</taxon>
        <taxon>Cyanobacteriota</taxon>
        <taxon>Cyanophyceae</taxon>
        <taxon>Nostocales</taxon>
        <taxon>Nostocaceae</taxon>
        <taxon>Nostoc</taxon>
    </lineage>
</organism>
<dbReference type="AlphaFoldDB" id="A0A367Q252"/>
<dbReference type="Proteomes" id="UP000252107">
    <property type="component" value="Unassembled WGS sequence"/>
</dbReference>
<keyword evidence="2" id="KW-1185">Reference proteome</keyword>
<sequence length="451" mass="50827">MTRRLRLLRRFAIAIGVSLLIVVMQLHLTPNLGQAQTTSPPIGSQSPPSGAKLSSAYGLWTPTKFDTCPKWLHDRYWVYGPDNKVYPTWHPPTDTDPTTGKTCTYGHEHGRNPNSSKLVSWGLPFGYVNEQLALTDPEHPRHEDHVGHKVEWKNDVRVGLPGGGTGPLCQILVKLHQGTHSPDAFTNNMHELFYYVSCDNGAKIQWKGMHLFGPAGQVSGVCGDDKTLSYFDPTTSPTVDNESARIIPDKECLDNLVAKVKSGQNASSEYYKNYFEDWTAGFIHGLYRKNDGQLLDHWGQRGFDRNFSKLFDMTAGTYFRVSIPSRYYDQTKPNNLGRRIDMCSIPEIGYLQGDCIRVNDLRKAGQTVTWDDPRSPFKGTTRVVHFDWVTIRNSTNTDKWYSNPMGTVIRSQPDASKGIIIEQTISKTRDAMYYFGNREGNFDSNGVHAPN</sequence>
<dbReference type="EMBL" id="LXQD01000350">
    <property type="protein sequence ID" value="RCJ18259.1"/>
    <property type="molecule type" value="Genomic_DNA"/>
</dbReference>
<name>A0A367Q252_9NOSO</name>
<evidence type="ECO:0000313" key="1">
    <source>
        <dbReference type="EMBL" id="RCJ18259.1"/>
    </source>
</evidence>
<evidence type="ECO:0000313" key="2">
    <source>
        <dbReference type="Proteomes" id="UP000252107"/>
    </source>
</evidence>
<protein>
    <submittedName>
        <fullName evidence="1">Uncharacterized protein</fullName>
    </submittedName>
</protein>
<reference evidence="1" key="1">
    <citation type="submission" date="2016-04" db="EMBL/GenBank/DDBJ databases">
        <authorList>
            <person name="Tabuchi Yagui T.R."/>
        </authorList>
    </citation>
    <scope>NUCLEOTIDE SEQUENCE [LARGE SCALE GENOMIC DNA]</scope>
    <source>
        <strain evidence="1">NIES-26</strain>
    </source>
</reference>
<comment type="caution">
    <text evidence="1">The sequence shown here is derived from an EMBL/GenBank/DDBJ whole genome shotgun (WGS) entry which is preliminary data.</text>
</comment>
<proteinExistence type="predicted"/>
<gene>
    <name evidence="1" type="ORF">A6770_06705</name>
</gene>